<organism evidence="2 3">
    <name type="scientific">Schizosaccharomyces osmophilus</name>
    <dbReference type="NCBI Taxonomy" id="2545709"/>
    <lineage>
        <taxon>Eukaryota</taxon>
        <taxon>Fungi</taxon>
        <taxon>Dikarya</taxon>
        <taxon>Ascomycota</taxon>
        <taxon>Taphrinomycotina</taxon>
        <taxon>Schizosaccharomycetes</taxon>
        <taxon>Schizosaccharomycetales</taxon>
        <taxon>Schizosaccharomycetaceae</taxon>
        <taxon>Schizosaccharomyces</taxon>
    </lineage>
</organism>
<feature type="region of interest" description="Disordered" evidence="1">
    <location>
        <begin position="355"/>
        <end position="377"/>
    </location>
</feature>
<feature type="compositionally biased region" description="Polar residues" evidence="1">
    <location>
        <begin position="110"/>
        <end position="132"/>
    </location>
</feature>
<dbReference type="RefSeq" id="XP_056035497.1">
    <property type="nucleotide sequence ID" value="XM_056179917.1"/>
</dbReference>
<name>A0AAF0AUU6_9SCHI</name>
<feature type="region of interest" description="Disordered" evidence="1">
    <location>
        <begin position="305"/>
        <end position="325"/>
    </location>
</feature>
<feature type="compositionally biased region" description="Polar residues" evidence="1">
    <location>
        <begin position="307"/>
        <end position="323"/>
    </location>
</feature>
<dbReference type="KEGG" id="som:SOMG_01124"/>
<dbReference type="AlphaFoldDB" id="A0AAF0AUU6"/>
<protein>
    <submittedName>
        <fullName evidence="2">MBF transcription factor activator Rep1</fullName>
    </submittedName>
</protein>
<sequence>MSVRYGFENLDRMKRLNHGSRDDELRRKENFGKNRILTERLNSFKLAGETGLDAPSSPNPKLLSTSAKVLNKIAKSPFRSDTLKEEPRSVDPHVLVRAPYRSKQARSWRSKCSQNNRAPRPSNMFSKRNSFEATDMKRTNSLPSMPRPSYLPPPKSSVVCVSLVVQPNGAASLVSEDMNEMSKSESNKINLNSMNSLESDFLSTNLTSSSDFISSDLAEPYSFIDDLGIGMQRSATWTPGFKSFHNETPSKFLNCQSEFPLECGVQDAFYSKNPIQVDLISPGKQIFENFPYSDTLEEPYSSEMYESGSSLMGSHSEPVSESATMGGEPMRVCFSDSTLCDARVAAKQALISRKRSEKREAVKDAPTTPPSKNMHKNDNVVLFHSSPLFDRLGNSLYHNTKPSKTEEPWFPNFEICSEPTQPSFYSSGFGPEGTDELLDSSFCNDW</sequence>
<proteinExistence type="predicted"/>
<reference evidence="2 3" key="1">
    <citation type="journal article" date="2023" name="G3 (Bethesda)">
        <title>A high-quality reference genome for the fission yeast Schizosaccharomyces osmophilus.</title>
        <authorList>
            <person name="Jia G.S."/>
            <person name="Zhang W.C."/>
            <person name="Liang Y."/>
            <person name="Liu X.H."/>
            <person name="Rhind N."/>
            <person name="Pidoux A."/>
            <person name="Brysch-Herzberg M."/>
            <person name="Du L.L."/>
        </authorList>
    </citation>
    <scope>NUCLEOTIDE SEQUENCE [LARGE SCALE GENOMIC DNA]</scope>
    <source>
        <strain evidence="2 3">CBS 15793</strain>
    </source>
</reference>
<evidence type="ECO:0000313" key="2">
    <source>
        <dbReference type="EMBL" id="WBW71254.1"/>
    </source>
</evidence>
<dbReference type="EMBL" id="CP115611">
    <property type="protein sequence ID" value="WBW71254.1"/>
    <property type="molecule type" value="Genomic_DNA"/>
</dbReference>
<dbReference type="GeneID" id="80874606"/>
<feature type="region of interest" description="Disordered" evidence="1">
    <location>
        <begin position="105"/>
        <end position="133"/>
    </location>
</feature>
<keyword evidence="3" id="KW-1185">Reference proteome</keyword>
<gene>
    <name evidence="2" type="primary">rep1</name>
    <name evidence="2" type="ORF">SOMG_01124</name>
</gene>
<evidence type="ECO:0000313" key="3">
    <source>
        <dbReference type="Proteomes" id="UP001212411"/>
    </source>
</evidence>
<accession>A0AAF0AUU6</accession>
<evidence type="ECO:0000256" key="1">
    <source>
        <dbReference type="SAM" id="MobiDB-lite"/>
    </source>
</evidence>
<dbReference type="Proteomes" id="UP001212411">
    <property type="component" value="Chromosome 1"/>
</dbReference>